<feature type="region of interest" description="Disordered" evidence="1">
    <location>
        <begin position="257"/>
        <end position="308"/>
    </location>
</feature>
<feature type="compositionally biased region" description="Pro residues" evidence="1">
    <location>
        <begin position="919"/>
        <end position="932"/>
    </location>
</feature>
<proteinExistence type="predicted"/>
<feature type="region of interest" description="Disordered" evidence="1">
    <location>
        <begin position="883"/>
        <end position="935"/>
    </location>
</feature>
<dbReference type="RefSeq" id="XP_033241263.1">
    <property type="nucleotide sequence ID" value="XM_033385372.1"/>
</dbReference>
<evidence type="ECO:0000313" key="5">
    <source>
        <dbReference type="RefSeq" id="XP_033241264.1"/>
    </source>
</evidence>
<feature type="compositionally biased region" description="Low complexity" evidence="1">
    <location>
        <begin position="1126"/>
        <end position="1184"/>
    </location>
</feature>
<feature type="region of interest" description="Disordered" evidence="1">
    <location>
        <begin position="1467"/>
        <end position="1498"/>
    </location>
</feature>
<feature type="compositionally biased region" description="Basic and acidic residues" evidence="1">
    <location>
        <begin position="786"/>
        <end position="817"/>
    </location>
</feature>
<feature type="compositionally biased region" description="Polar residues" evidence="1">
    <location>
        <begin position="1467"/>
        <end position="1480"/>
    </location>
</feature>
<dbReference type="RefSeq" id="XP_033241266.1">
    <property type="nucleotide sequence ID" value="XM_033385375.1"/>
</dbReference>
<accession>A0A6I8WCX2</accession>
<evidence type="ECO:0000313" key="7">
    <source>
        <dbReference type="RefSeq" id="XP_033241266.1"/>
    </source>
</evidence>
<keyword evidence="3" id="KW-1185">Reference proteome</keyword>
<feature type="compositionally biased region" description="Pro residues" evidence="1">
    <location>
        <begin position="982"/>
        <end position="994"/>
    </location>
</feature>
<feature type="compositionally biased region" description="Polar residues" evidence="1">
    <location>
        <begin position="1242"/>
        <end position="1253"/>
    </location>
</feature>
<name>A0A6I8WCX2_DROPS</name>
<protein>
    <submittedName>
        <fullName evidence="4 5">Bromodomain-containing protein 4B isoform X1</fullName>
    </submittedName>
</protein>
<feature type="compositionally biased region" description="Pro residues" evidence="1">
    <location>
        <begin position="497"/>
        <end position="512"/>
    </location>
</feature>
<evidence type="ECO:0000313" key="6">
    <source>
        <dbReference type="RefSeq" id="XP_033241265.1"/>
    </source>
</evidence>
<feature type="domain" description="Zasp-like motif" evidence="2">
    <location>
        <begin position="7"/>
        <end position="32"/>
    </location>
</feature>
<feature type="compositionally biased region" description="Polar residues" evidence="1">
    <location>
        <begin position="484"/>
        <end position="496"/>
    </location>
</feature>
<evidence type="ECO:0000313" key="4">
    <source>
        <dbReference type="RefSeq" id="XP_033241263.1"/>
    </source>
</evidence>
<sequence length="1562" mass="173477">MAALQRKLVHKQFNSPMGLYSQENVKATLNRELKAFGGEGIEVDDQIAKPLNLANSAVLRAVEEEEQQAKCDFYPQERQSRTRQRDGDGLHHTLHQQLLDQIKTHYLSHQQDITIDRDTVLKINRMATKRHMLKRDHSWPPTEAEAVAITASSPDLSHIPSSASHSIEALREKFQSPTMIIEPTAKQVREQRQREGSKERPITPLRTTELQLAQVYHQTPVAKGFSAPETKAADVDLGLVAPRCEYYEQLAHKRPTTPTTLTITPYRPRPKRQAYSLDRGRSRKRTVAAAGAPELPPPKPRSTKVPKVQRRCIKLATEVKISYDNEADSEEEDKPKPKPKVATSQEVDLEAVPLPPIPREAQAAAAQIEGLPRKSPAVIDSLAVKRQQQMALALASTSTGTGRPSQSPSQELGAGTAATRIIPVRVEASGDLQLQPSAQQIYDDACTYLQQDQQEMEDASNAHAPCGTTYVSATSGIKLLQRQASMARTTTNSNSAPTPPPPPPPPMPVPPKMRPKSGEESVARAKQARRQGGVYSTETATESEAEKQHEAHVEISQLEAKYAHIQQSIAEHLRQIDTYMENAKMALQRSVQTTPVPTVEGAVTATPPPPPPPPPPPLAPASLQIKPESGHNELWDMFSSRQSPILAVESPLQAILRQIYCRASGRPGSVAKEESIAEAANEEITENVPIVERALEDLHRIALALDKQQGQPQPDLAMDQHQKQDLEKLLQVEHMTTPAAVKAQHVVIEDEEEDTEDVEDAEYRHVSDVIANYEQLSTGKPPQQETKQDAKPDAEPESQCHKEEEQKEDKEKDEQCSHQDTTTSDHSICCPVCNELRYSPNNWSKLTKADQWRIANLHNEPMENYKATYEIRSPYISRQISWEDTQSAEEKSERTENQQPEKLQRQRSFVEIVTTRAPDSPPPPAPPPPPPLRLNLPAAEITWQRSRSPSPLSSRKYPAPLIEAPHRASSPFGLNPVIGKMPPAPSPSPLPLPPTTLESKFSHVPQLEGHNIGLLVRTATEPLQQSMVASSSLLASTPPATPRSARGQPSPFDFSVDSSKFRSLAASEDESEPSRQPSVRDFNVNRSFDNVSPRPYLGIEGYKRVAWPPASEERIIREFTPQPQTQSPAPGAGGYYPQPTAAAPQPSAVPAQGPIYNNVQPRSTPTPQPRATQPQVQAQAPQQQFQYGSTPAQGPVPSQYPDQSYPHDQQPVQYTQAQFNRQSSRELVQAPAPAAASDAYPNYQSNYQRQPSQEPLMALDNTGGGWKPIRAPLPKSHHDYTPAGGAPYQGSAPQQQQRPAYLQQQPQYGSQQQPQSQSVAPQWQQQQPAASQQPAPQWQQQQQQQPSPQWQQQQYQAQPLAQAQAPYQAPAQPSYQTSPYQQAPPQQHQQQQPSYYPQQNGGSTYAQPQYNSYSQPQQQQQQLPYSQDQTDQQQQQQHQVPVAFAGQDAGYRGASPGIITLRKEAPVSQQSAPVYTSQPAAVSYQGGSKLRGDLKWPPPEYKEAAARENEERRQLALGPVCRPRKVNRNNFRQDYTSFFAKHQLNNAYPSYKVPPGTQHMFA</sequence>
<feature type="region of interest" description="Disordered" evidence="1">
    <location>
        <begin position="1029"/>
        <end position="1451"/>
    </location>
</feature>
<dbReference type="Proteomes" id="UP000001819">
    <property type="component" value="Chromosome X"/>
</dbReference>
<dbReference type="RefSeq" id="XP_033241265.1">
    <property type="nucleotide sequence ID" value="XM_033385374.1"/>
</dbReference>
<dbReference type="RefSeq" id="XP_033241264.1">
    <property type="nucleotide sequence ID" value="XM_033385373.1"/>
</dbReference>
<feature type="compositionally biased region" description="Pro residues" evidence="1">
    <location>
        <begin position="606"/>
        <end position="619"/>
    </location>
</feature>
<evidence type="ECO:0000259" key="2">
    <source>
        <dbReference type="SMART" id="SM00735"/>
    </source>
</evidence>
<feature type="region of interest" description="Disordered" evidence="1">
    <location>
        <begin position="323"/>
        <end position="344"/>
    </location>
</feature>
<feature type="compositionally biased region" description="Polar residues" evidence="1">
    <location>
        <begin position="774"/>
        <end position="785"/>
    </location>
</feature>
<feature type="region of interest" description="Disordered" evidence="1">
    <location>
        <begin position="484"/>
        <end position="552"/>
    </location>
</feature>
<feature type="compositionally biased region" description="Low complexity" evidence="1">
    <location>
        <begin position="1029"/>
        <end position="1038"/>
    </location>
</feature>
<dbReference type="InterPro" id="IPR006643">
    <property type="entry name" value="Zasp-like_motif"/>
</dbReference>
<feature type="compositionally biased region" description="Low complexity" evidence="1">
    <location>
        <begin position="1293"/>
        <end position="1399"/>
    </location>
</feature>
<evidence type="ECO:0000256" key="1">
    <source>
        <dbReference type="SAM" id="MobiDB-lite"/>
    </source>
</evidence>
<evidence type="ECO:0000313" key="3">
    <source>
        <dbReference type="Proteomes" id="UP000001819"/>
    </source>
</evidence>
<feature type="region of interest" description="Disordered" evidence="1">
    <location>
        <begin position="599"/>
        <end position="621"/>
    </location>
</feature>
<feature type="region of interest" description="Disordered" evidence="1">
    <location>
        <begin position="773"/>
        <end position="825"/>
    </location>
</feature>
<organism evidence="3 6">
    <name type="scientific">Drosophila pseudoobscura pseudoobscura</name>
    <name type="common">Fruit fly</name>
    <dbReference type="NCBI Taxonomy" id="46245"/>
    <lineage>
        <taxon>Eukaryota</taxon>
        <taxon>Metazoa</taxon>
        <taxon>Ecdysozoa</taxon>
        <taxon>Arthropoda</taxon>
        <taxon>Hexapoda</taxon>
        <taxon>Insecta</taxon>
        <taxon>Pterygota</taxon>
        <taxon>Neoptera</taxon>
        <taxon>Endopterygota</taxon>
        <taxon>Diptera</taxon>
        <taxon>Brachycera</taxon>
        <taxon>Muscomorpha</taxon>
        <taxon>Ephydroidea</taxon>
        <taxon>Drosophilidae</taxon>
        <taxon>Drosophila</taxon>
        <taxon>Sophophora</taxon>
    </lineage>
</organism>
<dbReference type="SMART" id="SM00735">
    <property type="entry name" value="ZM"/>
    <property type="match status" value="1"/>
</dbReference>
<feature type="compositionally biased region" description="Low complexity" evidence="1">
    <location>
        <begin position="257"/>
        <end position="266"/>
    </location>
</feature>
<reference evidence="4 5" key="1">
    <citation type="submission" date="2025-04" db="UniProtKB">
        <authorList>
            <consortium name="RefSeq"/>
        </authorList>
    </citation>
    <scope>IDENTIFICATION</scope>
    <source>
        <strain evidence="4 5">MV-25-SWS-2005</strain>
        <tissue evidence="4 5">Whole body</tissue>
    </source>
</reference>
<feature type="compositionally biased region" description="Low complexity" evidence="1">
    <location>
        <begin position="1407"/>
        <end position="1439"/>
    </location>
</feature>
<feature type="compositionally biased region" description="Polar residues" evidence="1">
    <location>
        <begin position="1200"/>
        <end position="1226"/>
    </location>
</feature>
<feature type="region of interest" description="Disordered" evidence="1">
    <location>
        <begin position="973"/>
        <end position="998"/>
    </location>
</feature>
<gene>
    <name evidence="4 5 6 7" type="primary">LOC6900735</name>
</gene>